<keyword evidence="3" id="KW-1185">Reference proteome</keyword>
<reference evidence="1 4" key="2">
    <citation type="submission" date="2016-01" db="EMBL/GenBank/DDBJ databases">
        <authorList>
            <person name="Oliw E.H."/>
        </authorList>
    </citation>
    <scope>NUCLEOTIDE SEQUENCE [LARGE SCALE GENOMIC DNA]</scope>
    <source>
        <strain evidence="1 4">MDcuke</strain>
    </source>
</reference>
<gene>
    <name evidence="1" type="ORF">AV903_20280</name>
    <name evidence="2" type="ORF">SY86_15710</name>
</gene>
<name>A0A0M2KB19_9GAMM</name>
<protein>
    <submittedName>
        <fullName evidence="2">Uncharacterized protein</fullName>
    </submittedName>
</protein>
<reference evidence="2 3" key="1">
    <citation type="submission" date="2015-01" db="EMBL/GenBank/DDBJ databases">
        <title>Erwinia tracheiphila.</title>
        <authorList>
            <person name="Shapiro L.R."/>
        </authorList>
    </citation>
    <scope>NUCLEOTIDE SEQUENCE [LARGE SCALE GENOMIC DNA]</scope>
    <source>
        <strain evidence="2 3">BuffGH</strain>
    </source>
</reference>
<evidence type="ECO:0000313" key="2">
    <source>
        <dbReference type="EMBL" id="KKF36555.1"/>
    </source>
</evidence>
<sequence>MTKFIFILTSVLFSPFCFSHIDEEHSNFSFHGSVYTVYIASNCDDVSVCDDVTGSFYDKKNKKDFVIKHGKTINIGYGSNLRGFVFTDKNTEFTFRQPSDGNGDDLSKWILTLSKIPSQGYFTEVGYVEFLSPVRFK</sequence>
<accession>A0A0M2KB19</accession>
<evidence type="ECO:0000313" key="3">
    <source>
        <dbReference type="Proteomes" id="UP000033924"/>
    </source>
</evidence>
<dbReference type="PATRIC" id="fig|65700.7.peg.3929"/>
<dbReference type="EMBL" id="JXNU01000003">
    <property type="protein sequence ID" value="KKF36555.1"/>
    <property type="molecule type" value="Genomic_DNA"/>
</dbReference>
<dbReference type="Proteomes" id="UP000033924">
    <property type="component" value="Unassembled WGS sequence"/>
</dbReference>
<dbReference type="Proteomes" id="UP000264980">
    <property type="component" value="Chromosome"/>
</dbReference>
<dbReference type="EMBL" id="CP013970">
    <property type="protein sequence ID" value="AXF77834.1"/>
    <property type="molecule type" value="Genomic_DNA"/>
</dbReference>
<evidence type="ECO:0000313" key="1">
    <source>
        <dbReference type="EMBL" id="AXF77834.1"/>
    </source>
</evidence>
<dbReference type="AlphaFoldDB" id="A0A0M2KB19"/>
<proteinExistence type="predicted"/>
<dbReference type="STRING" id="65700.SY86_15710"/>
<organism evidence="2 3">
    <name type="scientific">Erwinia tracheiphila</name>
    <dbReference type="NCBI Taxonomy" id="65700"/>
    <lineage>
        <taxon>Bacteria</taxon>
        <taxon>Pseudomonadati</taxon>
        <taxon>Pseudomonadota</taxon>
        <taxon>Gammaproteobacteria</taxon>
        <taxon>Enterobacterales</taxon>
        <taxon>Erwiniaceae</taxon>
        <taxon>Erwinia</taxon>
    </lineage>
</organism>
<dbReference type="RefSeq" id="WP_016192363.1">
    <property type="nucleotide sequence ID" value="NZ_CP013970.1"/>
</dbReference>
<evidence type="ECO:0000313" key="4">
    <source>
        <dbReference type="Proteomes" id="UP000264980"/>
    </source>
</evidence>